<keyword evidence="3" id="KW-0378">Hydrolase</keyword>
<dbReference type="RefSeq" id="WP_079648451.1">
    <property type="nucleotide sequence ID" value="NZ_FUYM01000005.1"/>
</dbReference>
<dbReference type="Gene3D" id="3.40.50.180">
    <property type="entry name" value="Methylesterase CheB, C-terminal domain"/>
    <property type="match status" value="1"/>
</dbReference>
<dbReference type="PROSITE" id="PS50110">
    <property type="entry name" value="RESPONSE_REGULATORY"/>
    <property type="match status" value="1"/>
</dbReference>
<reference evidence="11" key="1">
    <citation type="submission" date="2017-02" db="EMBL/GenBank/DDBJ databases">
        <authorList>
            <person name="Varghese N."/>
            <person name="Submissions S."/>
        </authorList>
    </citation>
    <scope>NUCLEOTIDE SEQUENCE [LARGE SCALE GENOMIC DNA]</scope>
    <source>
        <strain evidence="11">UM2</strain>
    </source>
</reference>
<evidence type="ECO:0000256" key="3">
    <source>
        <dbReference type="ARBA" id="ARBA00022801"/>
    </source>
</evidence>
<proteinExistence type="predicted"/>
<protein>
    <recommendedName>
        <fullName evidence="4">protein-glutamate methylesterase</fullName>
        <ecNumber evidence="4">3.1.1.61</ecNumber>
    </recommendedName>
</protein>
<feature type="domain" description="CheB-type methylesterase" evidence="9">
    <location>
        <begin position="163"/>
        <end position="354"/>
    </location>
</feature>
<keyword evidence="2" id="KW-0145">Chemotaxis</keyword>
<organism evidence="10 11">
    <name type="scientific">Rhizorhabdus histidinilytica</name>
    <dbReference type="NCBI Taxonomy" id="439228"/>
    <lineage>
        <taxon>Bacteria</taxon>
        <taxon>Pseudomonadati</taxon>
        <taxon>Pseudomonadota</taxon>
        <taxon>Alphaproteobacteria</taxon>
        <taxon>Sphingomonadales</taxon>
        <taxon>Sphingomonadaceae</taxon>
        <taxon>Rhizorhabdus</taxon>
    </lineage>
</organism>
<dbReference type="SUPFAM" id="SSF52738">
    <property type="entry name" value="Methylesterase CheB, C-terminal domain"/>
    <property type="match status" value="1"/>
</dbReference>
<keyword evidence="11" id="KW-1185">Reference proteome</keyword>
<feature type="domain" description="Response regulatory" evidence="8">
    <location>
        <begin position="9"/>
        <end position="126"/>
    </location>
</feature>
<dbReference type="Gene3D" id="3.40.50.2300">
    <property type="match status" value="1"/>
</dbReference>
<dbReference type="GO" id="GO:0008984">
    <property type="term" value="F:protein-glutamate methylesterase activity"/>
    <property type="evidence" value="ECO:0007669"/>
    <property type="project" value="UniProtKB-EC"/>
</dbReference>
<evidence type="ECO:0000256" key="7">
    <source>
        <dbReference type="PROSITE-ProRule" id="PRU00169"/>
    </source>
</evidence>
<dbReference type="PIRSF" id="PIRSF000876">
    <property type="entry name" value="RR_chemtxs_CheB"/>
    <property type="match status" value="1"/>
</dbReference>
<dbReference type="CDD" id="cd16432">
    <property type="entry name" value="CheB_Rec"/>
    <property type="match status" value="1"/>
</dbReference>
<dbReference type="SMART" id="SM00448">
    <property type="entry name" value="REC"/>
    <property type="match status" value="1"/>
</dbReference>
<evidence type="ECO:0000313" key="11">
    <source>
        <dbReference type="Proteomes" id="UP000189818"/>
    </source>
</evidence>
<dbReference type="InterPro" id="IPR008248">
    <property type="entry name" value="CheB-like"/>
</dbReference>
<dbReference type="Pfam" id="PF01339">
    <property type="entry name" value="CheB_methylest"/>
    <property type="match status" value="1"/>
</dbReference>
<dbReference type="SUPFAM" id="SSF52172">
    <property type="entry name" value="CheY-like"/>
    <property type="match status" value="1"/>
</dbReference>
<name>A0A1T5DB76_9SPHN</name>
<evidence type="ECO:0000256" key="2">
    <source>
        <dbReference type="ARBA" id="ARBA00022500"/>
    </source>
</evidence>
<keyword evidence="7" id="KW-0597">Phosphoprotein</keyword>
<dbReference type="Proteomes" id="UP000189818">
    <property type="component" value="Unassembled WGS sequence"/>
</dbReference>
<dbReference type="InterPro" id="IPR011006">
    <property type="entry name" value="CheY-like_superfamily"/>
</dbReference>
<evidence type="ECO:0000313" key="10">
    <source>
        <dbReference type="EMBL" id="SKB68871.1"/>
    </source>
</evidence>
<dbReference type="STRING" id="439228.SAMN06295920_10561"/>
<evidence type="ECO:0000256" key="5">
    <source>
        <dbReference type="ARBA" id="ARBA00048267"/>
    </source>
</evidence>
<accession>A0A1T5DB76</accession>
<comment type="caution">
    <text evidence="6">Lacks conserved residue(s) required for the propagation of feature annotation.</text>
</comment>
<dbReference type="GO" id="GO:0000156">
    <property type="term" value="F:phosphorelay response regulator activity"/>
    <property type="evidence" value="ECO:0007669"/>
    <property type="project" value="InterPro"/>
</dbReference>
<dbReference type="OrthoDB" id="9793421at2"/>
<keyword evidence="1" id="KW-0963">Cytoplasm</keyword>
<dbReference type="GO" id="GO:0005737">
    <property type="term" value="C:cytoplasm"/>
    <property type="evidence" value="ECO:0007669"/>
    <property type="project" value="InterPro"/>
</dbReference>
<evidence type="ECO:0000256" key="4">
    <source>
        <dbReference type="ARBA" id="ARBA00039140"/>
    </source>
</evidence>
<evidence type="ECO:0000259" key="9">
    <source>
        <dbReference type="PROSITE" id="PS50122"/>
    </source>
</evidence>
<gene>
    <name evidence="10" type="ORF">SAMN06295920_10561</name>
</gene>
<dbReference type="InterPro" id="IPR000673">
    <property type="entry name" value="Sig_transdc_resp-reg_Me-estase"/>
</dbReference>
<dbReference type="Pfam" id="PF00072">
    <property type="entry name" value="Response_reg"/>
    <property type="match status" value="1"/>
</dbReference>
<sequence length="359" mass="37732">MIPARTKARVLVVDDSLTMRAFFGSIFDRAPGVEVVGTAASAEEARRMIVQLRPNVMTLDIEMPGTNGLDYLEEVMRDRPMPVIMLSSLTQKGAEASFQALERGALDCFPKPTSENREEFTRRLSALVVAAANGSARSARYAKDHPARAGGSHHHHQHPPAFDWNGRIAVMSASTGGVDALLQLLPGLPADGPPIVISLRIEPELVAPLMQRLKAHCHARVVLAEDGRPLRQGEVQIACDPGTHAVIDRWPDPAIKLLRTDPVNGARPSASLLFATAARTAGANAIGAILTGIGTDGVAGMKVLHASGALTISQDSPSCLVDQAPAAARAAGAIALDLPIEAIVPAILDGCRAADGVLA</sequence>
<dbReference type="EC" id="3.1.1.61" evidence="4"/>
<feature type="modified residue" description="4-aspartylphosphate" evidence="7">
    <location>
        <position position="60"/>
    </location>
</feature>
<comment type="catalytic activity">
    <reaction evidence="5">
        <text>[protein]-L-glutamate 5-O-methyl ester + H2O = L-glutamyl-[protein] + methanol + H(+)</text>
        <dbReference type="Rhea" id="RHEA:23236"/>
        <dbReference type="Rhea" id="RHEA-COMP:10208"/>
        <dbReference type="Rhea" id="RHEA-COMP:10311"/>
        <dbReference type="ChEBI" id="CHEBI:15377"/>
        <dbReference type="ChEBI" id="CHEBI:15378"/>
        <dbReference type="ChEBI" id="CHEBI:17790"/>
        <dbReference type="ChEBI" id="CHEBI:29973"/>
        <dbReference type="ChEBI" id="CHEBI:82795"/>
        <dbReference type="EC" id="3.1.1.61"/>
    </reaction>
</comment>
<evidence type="ECO:0000256" key="6">
    <source>
        <dbReference type="PROSITE-ProRule" id="PRU00050"/>
    </source>
</evidence>
<dbReference type="AlphaFoldDB" id="A0A1T5DB76"/>
<dbReference type="PANTHER" id="PTHR42872">
    <property type="entry name" value="PROTEIN-GLUTAMATE METHYLESTERASE/PROTEIN-GLUTAMINE GLUTAMINASE"/>
    <property type="match status" value="1"/>
</dbReference>
<evidence type="ECO:0000256" key="1">
    <source>
        <dbReference type="ARBA" id="ARBA00022490"/>
    </source>
</evidence>
<dbReference type="PANTHER" id="PTHR42872:SF6">
    <property type="entry name" value="PROTEIN-GLUTAMATE METHYLESTERASE_PROTEIN-GLUTAMINE GLUTAMINASE"/>
    <property type="match status" value="1"/>
</dbReference>
<dbReference type="CDD" id="cd17541">
    <property type="entry name" value="REC_CheB-like"/>
    <property type="match status" value="1"/>
</dbReference>
<dbReference type="EMBL" id="FUYM01000005">
    <property type="protein sequence ID" value="SKB68871.1"/>
    <property type="molecule type" value="Genomic_DNA"/>
</dbReference>
<dbReference type="GO" id="GO:0006935">
    <property type="term" value="P:chemotaxis"/>
    <property type="evidence" value="ECO:0007669"/>
    <property type="project" value="UniProtKB-KW"/>
</dbReference>
<evidence type="ECO:0000259" key="8">
    <source>
        <dbReference type="PROSITE" id="PS50110"/>
    </source>
</evidence>
<dbReference type="InterPro" id="IPR035909">
    <property type="entry name" value="CheB_C"/>
</dbReference>
<dbReference type="InterPro" id="IPR001789">
    <property type="entry name" value="Sig_transdc_resp-reg_receiver"/>
</dbReference>
<dbReference type="PROSITE" id="PS50122">
    <property type="entry name" value="CHEB"/>
    <property type="match status" value="1"/>
</dbReference>